<reference evidence="2" key="1">
    <citation type="submission" date="2023-10" db="EMBL/GenBank/DDBJ databases">
        <title>Genome assembly of Pristionchus species.</title>
        <authorList>
            <person name="Yoshida K."/>
            <person name="Sommer R.J."/>
        </authorList>
    </citation>
    <scope>NUCLEOTIDE SEQUENCE</scope>
    <source>
        <strain evidence="2">RS0144</strain>
    </source>
</reference>
<sequence>ISLHSDRLSPSHSDLSTEESARLRKLLIEIILSEKDVDVDLTGDHLTVERVVAANRENPEKAIQGVIESVEFPGALQAIQQIIHQFSSSHASLSTHFLQQLKRKCESDPSAAAYLRLPEVMRTVIEASPSLIATGTIKFIPDNSPLETFAPLIFREIQAVNDGSVSTRLARALGDRATAIQENPMTKNSFKVTDASRCGVCSKRFDPTAGLHFLPSGRIVHSSCHPHVNLCPITNQVFRG</sequence>
<evidence type="ECO:0000259" key="1">
    <source>
        <dbReference type="Pfam" id="PF10367"/>
    </source>
</evidence>
<proteinExistence type="predicted"/>
<dbReference type="AlphaFoldDB" id="A0AAV5ULD9"/>
<comment type="caution">
    <text evidence="2">The sequence shown here is derived from an EMBL/GenBank/DDBJ whole genome shotgun (WGS) entry which is preliminary data.</text>
</comment>
<organism evidence="2 3">
    <name type="scientific">Pristionchus entomophagus</name>
    <dbReference type="NCBI Taxonomy" id="358040"/>
    <lineage>
        <taxon>Eukaryota</taxon>
        <taxon>Metazoa</taxon>
        <taxon>Ecdysozoa</taxon>
        <taxon>Nematoda</taxon>
        <taxon>Chromadorea</taxon>
        <taxon>Rhabditida</taxon>
        <taxon>Rhabditina</taxon>
        <taxon>Diplogasteromorpha</taxon>
        <taxon>Diplogasteroidea</taxon>
        <taxon>Neodiplogasteridae</taxon>
        <taxon>Pristionchus</taxon>
    </lineage>
</organism>
<dbReference type="Proteomes" id="UP001432027">
    <property type="component" value="Unassembled WGS sequence"/>
</dbReference>
<name>A0AAV5ULD9_9BILA</name>
<keyword evidence="3" id="KW-1185">Reference proteome</keyword>
<dbReference type="EMBL" id="BTSX01000006">
    <property type="protein sequence ID" value="GMT07107.1"/>
    <property type="molecule type" value="Genomic_DNA"/>
</dbReference>
<dbReference type="Pfam" id="PF10367">
    <property type="entry name" value="zf-Vps39_C"/>
    <property type="match status" value="1"/>
</dbReference>
<feature type="non-terminal residue" evidence="2">
    <location>
        <position position="1"/>
    </location>
</feature>
<protein>
    <recommendedName>
        <fullName evidence="1">Vacuolar sorting protein 39/Transforming growth factor beta receptor-associated zinc finger domain-containing protein</fullName>
    </recommendedName>
</protein>
<feature type="domain" description="Vacuolar sorting protein 39/Transforming growth factor beta receptor-associated zinc finger" evidence="1">
    <location>
        <begin position="188"/>
        <end position="225"/>
    </location>
</feature>
<evidence type="ECO:0000313" key="3">
    <source>
        <dbReference type="Proteomes" id="UP001432027"/>
    </source>
</evidence>
<evidence type="ECO:0000313" key="2">
    <source>
        <dbReference type="EMBL" id="GMT07107.1"/>
    </source>
</evidence>
<dbReference type="InterPro" id="IPR019453">
    <property type="entry name" value="VPS39/TGFA1_Znf"/>
</dbReference>
<gene>
    <name evidence="2" type="ORF">PENTCL1PPCAC_29281</name>
</gene>
<accession>A0AAV5ULD9</accession>